<reference evidence="3" key="1">
    <citation type="submission" date="2020-05" db="EMBL/GenBank/DDBJ databases">
        <authorList>
            <person name="Chiriac C."/>
            <person name="Salcher M."/>
            <person name="Ghai R."/>
            <person name="Kavagutti S V."/>
        </authorList>
    </citation>
    <scope>NUCLEOTIDE SEQUENCE</scope>
</reference>
<dbReference type="GO" id="GO:0016787">
    <property type="term" value="F:hydrolase activity"/>
    <property type="evidence" value="ECO:0007669"/>
    <property type="project" value="UniProtKB-KW"/>
</dbReference>
<accession>A0A6J6NQM4</accession>
<dbReference type="InterPro" id="IPR029058">
    <property type="entry name" value="AB_hydrolase_fold"/>
</dbReference>
<dbReference type="InterPro" id="IPR050300">
    <property type="entry name" value="GDXG_lipolytic_enzyme"/>
</dbReference>
<dbReference type="Pfam" id="PF07859">
    <property type="entry name" value="Abhydrolase_3"/>
    <property type="match status" value="1"/>
</dbReference>
<organism evidence="3">
    <name type="scientific">freshwater metagenome</name>
    <dbReference type="NCBI Taxonomy" id="449393"/>
    <lineage>
        <taxon>unclassified sequences</taxon>
        <taxon>metagenomes</taxon>
        <taxon>ecological metagenomes</taxon>
    </lineage>
</organism>
<dbReference type="PANTHER" id="PTHR48081">
    <property type="entry name" value="AB HYDROLASE SUPERFAMILY PROTEIN C4A8.06C"/>
    <property type="match status" value="1"/>
</dbReference>
<dbReference type="EMBL" id="CAEZXP010000001">
    <property type="protein sequence ID" value="CAB4689061.1"/>
    <property type="molecule type" value="Genomic_DNA"/>
</dbReference>
<feature type="domain" description="Alpha/beta hydrolase fold-3" evidence="2">
    <location>
        <begin position="81"/>
        <end position="292"/>
    </location>
</feature>
<name>A0A6J6NQM4_9ZZZZ</name>
<keyword evidence="1" id="KW-0378">Hydrolase</keyword>
<evidence type="ECO:0000256" key="1">
    <source>
        <dbReference type="ARBA" id="ARBA00022801"/>
    </source>
</evidence>
<dbReference type="SUPFAM" id="SSF53474">
    <property type="entry name" value="alpha/beta-Hydrolases"/>
    <property type="match status" value="1"/>
</dbReference>
<dbReference type="AlphaFoldDB" id="A0A6J6NQM4"/>
<sequence length="316" mass="33835">MTHKDNANWISELAGRAIEPPRREKLQDLIDSRPFWLSLADLTDLPESVEVHEGLTLWERGETTLTADVYVPKGEGPFPLLMHSHGGGYCTGSVMNDRKIGMKFAERGYVVVNPEYSLSPEHPFPHAVEDCLYAIRWLVSHAAEFKGDPTRVVLEGGSAGAGLSSAVILALAGEGGPLDEGDLAGVPVPIKAAILWYGMFSFPELLLSPGSNVGPAELWTRAYLGPHFTTKLRHPLVSAVFSEKLAAYPPVFVGCGADDSMLGHTLAMIRALADAGVDVTASIASGLDHSFVKFAGSNPAASAELERAHVWLAGKL</sequence>
<protein>
    <submittedName>
        <fullName evidence="3">Unannotated protein</fullName>
    </submittedName>
</protein>
<evidence type="ECO:0000313" key="3">
    <source>
        <dbReference type="EMBL" id="CAB4689061.1"/>
    </source>
</evidence>
<evidence type="ECO:0000259" key="2">
    <source>
        <dbReference type="Pfam" id="PF07859"/>
    </source>
</evidence>
<dbReference type="Gene3D" id="3.40.50.1820">
    <property type="entry name" value="alpha/beta hydrolase"/>
    <property type="match status" value="1"/>
</dbReference>
<proteinExistence type="predicted"/>
<dbReference type="InterPro" id="IPR013094">
    <property type="entry name" value="AB_hydrolase_3"/>
</dbReference>
<gene>
    <name evidence="3" type="ORF">UFOPK2399_00566</name>
</gene>